<protein>
    <submittedName>
        <fullName evidence="2">Heavy-metal-associated domain-containing protein</fullName>
    </submittedName>
</protein>
<reference evidence="2 3" key="1">
    <citation type="journal article" date="2022" name="Pathogens">
        <title>Staphylococcus ratti sp. nov. Isolated from a Lab Rat.</title>
        <authorList>
            <person name="Kovarovic V."/>
            <person name="Sedlacek I."/>
            <person name="Petras P."/>
            <person name="Kralova S."/>
            <person name="Maslanova I."/>
            <person name="Svec P."/>
            <person name="Neumann-Schaal M."/>
            <person name="Botka T."/>
            <person name="Gelbicova T."/>
            <person name="Stankova E."/>
            <person name="Doskar J."/>
            <person name="Pantucek R."/>
        </authorList>
    </citation>
    <scope>NUCLEOTIDE SEQUENCE [LARGE SCALE GENOMIC DNA]</scope>
    <source>
        <strain evidence="2 3">CCM 9025</strain>
    </source>
</reference>
<organism evidence="2 3">
    <name type="scientific">Staphylococcus ratti</name>
    <dbReference type="NCBI Taxonomy" id="2892440"/>
    <lineage>
        <taxon>Bacteria</taxon>
        <taxon>Bacillati</taxon>
        <taxon>Bacillota</taxon>
        <taxon>Bacilli</taxon>
        <taxon>Bacillales</taxon>
        <taxon>Staphylococcaceae</taxon>
        <taxon>Staphylococcus</taxon>
    </lineage>
</organism>
<sequence length="74" mass="8547">MYKDIVFVEGIQSDLQKENLAQRLNQMIGVKEVTIDIERQSITLLYNTPVNLNTLEKEIYDTGYKVIRTEKGAI</sequence>
<gene>
    <name evidence="2" type="ORF">LN051_03360</name>
</gene>
<dbReference type="InterPro" id="IPR036163">
    <property type="entry name" value="HMA_dom_sf"/>
</dbReference>
<evidence type="ECO:0000259" key="1">
    <source>
        <dbReference type="PROSITE" id="PS50846"/>
    </source>
</evidence>
<evidence type="ECO:0000313" key="2">
    <source>
        <dbReference type="EMBL" id="UEX90708.1"/>
    </source>
</evidence>
<feature type="domain" description="HMA" evidence="1">
    <location>
        <begin position="2"/>
        <end position="67"/>
    </location>
</feature>
<accession>A0ABY3PEF0</accession>
<dbReference type="CDD" id="cd00371">
    <property type="entry name" value="HMA"/>
    <property type="match status" value="1"/>
</dbReference>
<dbReference type="SUPFAM" id="SSF55008">
    <property type="entry name" value="HMA, heavy metal-associated domain"/>
    <property type="match status" value="1"/>
</dbReference>
<evidence type="ECO:0000313" key="3">
    <source>
        <dbReference type="Proteomes" id="UP001197626"/>
    </source>
</evidence>
<dbReference type="PROSITE" id="PS50846">
    <property type="entry name" value="HMA_2"/>
    <property type="match status" value="1"/>
</dbReference>
<dbReference type="Proteomes" id="UP001197626">
    <property type="component" value="Chromosome"/>
</dbReference>
<keyword evidence="3" id="KW-1185">Reference proteome</keyword>
<dbReference type="InterPro" id="IPR006121">
    <property type="entry name" value="HMA_dom"/>
</dbReference>
<name>A0ABY3PEF0_9STAP</name>
<dbReference type="NCBIfam" id="NF047536">
    <property type="entry name" value="Cu_chaper_CsoZ"/>
    <property type="match status" value="1"/>
</dbReference>
<proteinExistence type="predicted"/>
<dbReference type="EMBL" id="CP086654">
    <property type="protein sequence ID" value="UEX90708.1"/>
    <property type="molecule type" value="Genomic_DNA"/>
</dbReference>
<dbReference type="Gene3D" id="3.30.70.100">
    <property type="match status" value="1"/>
</dbReference>
<dbReference type="RefSeq" id="WP_229293189.1">
    <property type="nucleotide sequence ID" value="NZ_CP086654.1"/>
</dbReference>